<evidence type="ECO:0000313" key="1">
    <source>
        <dbReference type="EMBL" id="AKN36620.1"/>
    </source>
</evidence>
<proteinExistence type="predicted"/>
<organism evidence="1">
    <name type="scientific">Vibrio splendidus</name>
    <dbReference type="NCBI Taxonomy" id="29497"/>
    <lineage>
        <taxon>Bacteria</taxon>
        <taxon>Pseudomonadati</taxon>
        <taxon>Pseudomonadota</taxon>
        <taxon>Gammaproteobacteria</taxon>
        <taxon>Vibrionales</taxon>
        <taxon>Vibrionaceae</taxon>
        <taxon>Vibrio</taxon>
    </lineage>
</organism>
<dbReference type="AlphaFoldDB" id="A0A0H3ZKV5"/>
<sequence>MQTYTLKMSGLTLEEAKELAENGSTFMWAKEGDDIVAYPSSHEHPAVISKEKEIWSATPPQEQGLYWHWSGSVDDAPIVLSVLYSGSKKECFVSIGQYGITKAIFCSEYGGFWASCPQPELPIH</sequence>
<name>A0A0H3ZKV5_VIBSP</name>
<dbReference type="EMBL" id="KP795502">
    <property type="protein sequence ID" value="AKN36620.1"/>
    <property type="molecule type" value="Genomic_DNA"/>
</dbReference>
<reference evidence="1" key="1">
    <citation type="journal article" date="2015" name="MBio">
        <title>Eco-Evolutionary Dynamics of Episomes among Ecologically Cohesive Bacterial Populations.</title>
        <authorList>
            <person name="Xue H."/>
            <person name="Cordero O.X."/>
            <person name="Camas F.M."/>
            <person name="Trimble W."/>
            <person name="Meyer F."/>
            <person name="Guglielmini J."/>
            <person name="Rocha E.P."/>
            <person name="Polz M.F."/>
        </authorList>
    </citation>
    <scope>NUCLEOTIDE SEQUENCE</scope>
    <source>
        <strain evidence="1">1F_145</strain>
    </source>
</reference>
<protein>
    <submittedName>
        <fullName evidence="1">Uncharacterized protein</fullName>
    </submittedName>
</protein>
<accession>A0A0H3ZKV5</accession>